<dbReference type="EMBL" id="CP128355">
    <property type="protein sequence ID" value="XAF69555.1"/>
    <property type="molecule type" value="Genomic_DNA"/>
</dbReference>
<evidence type="ECO:0000313" key="2">
    <source>
        <dbReference type="Proteomes" id="UP001436297"/>
    </source>
</evidence>
<gene>
    <name evidence="1" type="ORF">QQM35_05635</name>
</gene>
<reference evidence="1 2" key="1">
    <citation type="journal article" date="2024" name="Pathogens">
        <title>Staphylococcus hsinchuensis sp. nov., Isolated from Soymilk.</title>
        <authorList>
            <person name="Wang Y.T."/>
            <person name="Lin Y.C."/>
            <person name="Hsieh Y.H."/>
            <person name="Lin Y.T."/>
            <person name="Hamada M."/>
            <person name="Chen C.C."/>
            <person name="Liou J.S."/>
            <person name="Lee A.Y."/>
            <person name="Zhang W.L."/>
            <person name="Chen Y.T."/>
            <person name="Huang C.H."/>
        </authorList>
    </citation>
    <scope>NUCLEOTIDE SEQUENCE [LARGE SCALE GENOMIC DNA]</scope>
    <source>
        <strain evidence="1 2">H164</strain>
    </source>
</reference>
<protein>
    <submittedName>
        <fullName evidence="1">Uncharacterized protein</fullName>
    </submittedName>
</protein>
<keyword evidence="2" id="KW-1185">Reference proteome</keyword>
<proteinExistence type="predicted"/>
<organism evidence="1 2">
    <name type="scientific">Staphylococcus hsinchuensis</name>
    <dbReference type="NCBI Taxonomy" id="3051183"/>
    <lineage>
        <taxon>Bacteria</taxon>
        <taxon>Bacillati</taxon>
        <taxon>Bacillota</taxon>
        <taxon>Bacilli</taxon>
        <taxon>Bacillales</taxon>
        <taxon>Staphylococcaceae</taxon>
        <taxon>Staphylococcus</taxon>
    </lineage>
</organism>
<evidence type="ECO:0000313" key="1">
    <source>
        <dbReference type="EMBL" id="XAF69555.1"/>
    </source>
</evidence>
<accession>A0ABZ3E9M8</accession>
<sequence>MKLTYFPDWQIDNQSKHEFSIQEDQHSISIVSAINDFAMGILSEVTFTVENNQVVATHVENNSKALKVEVDEQHHKLTIVDL</sequence>
<dbReference type="Proteomes" id="UP001436297">
    <property type="component" value="Chromosome"/>
</dbReference>
<dbReference type="RefSeq" id="WP_251519257.1">
    <property type="nucleotide sequence ID" value="NZ_CP128355.1"/>
</dbReference>
<name>A0ABZ3E9M8_9STAP</name>